<dbReference type="AlphaFoldDB" id="A0A370HQR3"/>
<proteinExistence type="predicted"/>
<reference evidence="3 4" key="1">
    <citation type="submission" date="2018-07" db="EMBL/GenBank/DDBJ databases">
        <title>Genomic Encyclopedia of Type Strains, Phase IV (KMG-IV): sequencing the most valuable type-strain genomes for metagenomic binning, comparative biology and taxonomic classification.</title>
        <authorList>
            <person name="Goeker M."/>
        </authorList>
    </citation>
    <scope>NUCLEOTIDE SEQUENCE [LARGE SCALE GENOMIC DNA]</scope>
    <source>
        <strain evidence="3 4">DSM 14364</strain>
    </source>
</reference>
<feature type="region of interest" description="Disordered" evidence="1">
    <location>
        <begin position="197"/>
        <end position="386"/>
    </location>
</feature>
<keyword evidence="2" id="KW-0812">Transmembrane</keyword>
<evidence type="ECO:0000313" key="3">
    <source>
        <dbReference type="EMBL" id="RDI60886.1"/>
    </source>
</evidence>
<evidence type="ECO:0008006" key="5">
    <source>
        <dbReference type="Google" id="ProtNLM"/>
    </source>
</evidence>
<feature type="transmembrane region" description="Helical" evidence="2">
    <location>
        <begin position="12"/>
        <end position="33"/>
    </location>
</feature>
<protein>
    <recommendedName>
        <fullName evidence="5">Flagellar biosynthesis protein FliO</fullName>
    </recommendedName>
</protein>
<organism evidence="3 4">
    <name type="scientific">Microvirga subterranea</name>
    <dbReference type="NCBI Taxonomy" id="186651"/>
    <lineage>
        <taxon>Bacteria</taxon>
        <taxon>Pseudomonadati</taxon>
        <taxon>Pseudomonadota</taxon>
        <taxon>Alphaproteobacteria</taxon>
        <taxon>Hyphomicrobiales</taxon>
        <taxon>Methylobacteriaceae</taxon>
        <taxon>Microvirga</taxon>
    </lineage>
</organism>
<evidence type="ECO:0000256" key="2">
    <source>
        <dbReference type="SAM" id="Phobius"/>
    </source>
</evidence>
<feature type="region of interest" description="Disordered" evidence="1">
    <location>
        <begin position="110"/>
        <end position="133"/>
    </location>
</feature>
<evidence type="ECO:0000313" key="4">
    <source>
        <dbReference type="Proteomes" id="UP000254925"/>
    </source>
</evidence>
<sequence length="407" mass="43398">MLAQFGIEASRAAQYVIAFAIILALVALFGVVLRKLTGSRLMISGQDRGRSRQPRLGVVDIYDLDRQRQLVLLRRDNVEHLLLIGGLNDVVIETNIVRVAGARIPVAQNDAGPERLEPSLDQAPRPALEGSGRPSIETQLAAQLGAFVRRPSEESDIEEELAPVATVSAPVPARPEPALKPDEVKVSVAPAPVPAPGVHGLRAEARIPPSAPEPRRSQPAQTFTPVFPQRQAAPPPPPAPAPEVVRPPQAAPTARPNADAVVLSDMAKQLEEALKRPAAPVPPAPPVHATPQPVQEDVVDEDELLEPAMPERETTGPAQPAFEEEEEERAPPPRPAPEPVQLRPAVEPVRPVPPAPPQPAPAPAAEAPPAQAAPKPAQKAPDPFSVEEIEAEFARLLGRPLDSGKRE</sequence>
<dbReference type="EMBL" id="QQBB01000002">
    <property type="protein sequence ID" value="RDI60886.1"/>
    <property type="molecule type" value="Genomic_DNA"/>
</dbReference>
<evidence type="ECO:0000256" key="1">
    <source>
        <dbReference type="SAM" id="MobiDB-lite"/>
    </source>
</evidence>
<dbReference type="InterPro" id="IPR052205">
    <property type="entry name" value="FliO/MopB"/>
</dbReference>
<name>A0A370HQR3_9HYPH</name>
<accession>A0A370HQR3</accession>
<dbReference type="RefSeq" id="WP_114769090.1">
    <property type="nucleotide sequence ID" value="NZ_QQBB01000002.1"/>
</dbReference>
<dbReference type="PANTHER" id="PTHR38766:SF1">
    <property type="entry name" value="FLAGELLAR PROTEIN FLIO"/>
    <property type="match status" value="1"/>
</dbReference>
<keyword evidence="2" id="KW-0472">Membrane</keyword>
<feature type="compositionally biased region" description="Low complexity" evidence="1">
    <location>
        <begin position="242"/>
        <end position="252"/>
    </location>
</feature>
<feature type="compositionally biased region" description="Pro residues" evidence="1">
    <location>
        <begin position="350"/>
        <end position="362"/>
    </location>
</feature>
<dbReference type="Proteomes" id="UP000254925">
    <property type="component" value="Unassembled WGS sequence"/>
</dbReference>
<gene>
    <name evidence="3" type="ORF">DES45_102274</name>
</gene>
<dbReference type="OrthoDB" id="8456606at2"/>
<keyword evidence="2" id="KW-1133">Transmembrane helix</keyword>
<feature type="compositionally biased region" description="Low complexity" evidence="1">
    <location>
        <begin position="363"/>
        <end position="381"/>
    </location>
</feature>
<feature type="compositionally biased region" description="Pro residues" evidence="1">
    <location>
        <begin position="279"/>
        <end position="288"/>
    </location>
</feature>
<comment type="caution">
    <text evidence="3">The sequence shown here is derived from an EMBL/GenBank/DDBJ whole genome shotgun (WGS) entry which is preliminary data.</text>
</comment>
<dbReference type="PANTHER" id="PTHR38766">
    <property type="entry name" value="FLAGELLAR PROTEIN FLIO"/>
    <property type="match status" value="1"/>
</dbReference>
<keyword evidence="4" id="KW-1185">Reference proteome</keyword>